<feature type="domain" description="Outer membrane protein beta-barrel" evidence="3">
    <location>
        <begin position="6"/>
        <end position="203"/>
    </location>
</feature>
<gene>
    <name evidence="4" type="ORF">H4317_18940</name>
</gene>
<dbReference type="Proteomes" id="UP000515489">
    <property type="component" value="Chromosome"/>
</dbReference>
<organism evidence="4 5">
    <name type="scientific">Hymenobacter sediminicola</name>
    <dbReference type="NCBI Taxonomy" id="2761579"/>
    <lineage>
        <taxon>Bacteria</taxon>
        <taxon>Pseudomonadati</taxon>
        <taxon>Bacteroidota</taxon>
        <taxon>Cytophagia</taxon>
        <taxon>Cytophagales</taxon>
        <taxon>Hymenobacteraceae</taxon>
        <taxon>Hymenobacter</taxon>
    </lineage>
</organism>
<dbReference type="InterPro" id="IPR011250">
    <property type="entry name" value="OMP/PagP_B-barrel"/>
</dbReference>
<proteinExistence type="predicted"/>
<dbReference type="Gene3D" id="2.40.160.20">
    <property type="match status" value="1"/>
</dbReference>
<sequence length="235" mass="25469">MRHYLFGLVAALATTTAAQAQISAGTVLLGGNLGYRQQKAKVGATNFRPAYEDRLRQISISPTAGYFVADNLVVGVQLNWQRDAHKYPAIVPVVINPGPGPATADVLYGESTMRRLQVGPFARYYKFIGSKAAFYGQLGAGYSVTNYEDEPPVYIGNSDTKISGFYGQLSPGVVYFPTPLFALAVSLRGLTYQHFAYSGEGYGSNDRTSSIFDAGFRLRDLRLGASFYLGRGSSL</sequence>
<dbReference type="SUPFAM" id="SSF56925">
    <property type="entry name" value="OMPA-like"/>
    <property type="match status" value="1"/>
</dbReference>
<evidence type="ECO:0000313" key="5">
    <source>
        <dbReference type="Proteomes" id="UP000515489"/>
    </source>
</evidence>
<dbReference type="RefSeq" id="WP_185888104.1">
    <property type="nucleotide sequence ID" value="NZ_CP060202.1"/>
</dbReference>
<evidence type="ECO:0000259" key="3">
    <source>
        <dbReference type="Pfam" id="PF13505"/>
    </source>
</evidence>
<accession>A0A7G7W746</accession>
<dbReference type="AlphaFoldDB" id="A0A7G7W746"/>
<keyword evidence="1 2" id="KW-0732">Signal</keyword>
<dbReference type="KEGG" id="hsk:H4317_18940"/>
<feature type="signal peptide" evidence="2">
    <location>
        <begin position="1"/>
        <end position="20"/>
    </location>
</feature>
<keyword evidence="5" id="KW-1185">Reference proteome</keyword>
<evidence type="ECO:0000313" key="4">
    <source>
        <dbReference type="EMBL" id="QNH62189.1"/>
    </source>
</evidence>
<reference evidence="4 5" key="1">
    <citation type="submission" date="2020-08" db="EMBL/GenBank/DDBJ databases">
        <title>Hymenobacter sp. S2-20-2 genome sequencing.</title>
        <authorList>
            <person name="Jin L."/>
        </authorList>
    </citation>
    <scope>NUCLEOTIDE SEQUENCE [LARGE SCALE GENOMIC DNA]</scope>
    <source>
        <strain evidence="4 5">S2-20-2</strain>
    </source>
</reference>
<feature type="chain" id="PRO_5028923391" evidence="2">
    <location>
        <begin position="21"/>
        <end position="235"/>
    </location>
</feature>
<name>A0A7G7W746_9BACT</name>
<evidence type="ECO:0000256" key="2">
    <source>
        <dbReference type="SAM" id="SignalP"/>
    </source>
</evidence>
<dbReference type="EMBL" id="CP060202">
    <property type="protein sequence ID" value="QNH62189.1"/>
    <property type="molecule type" value="Genomic_DNA"/>
</dbReference>
<dbReference type="InterPro" id="IPR027385">
    <property type="entry name" value="Beta-barrel_OMP"/>
</dbReference>
<evidence type="ECO:0000256" key="1">
    <source>
        <dbReference type="ARBA" id="ARBA00022729"/>
    </source>
</evidence>
<protein>
    <submittedName>
        <fullName evidence="4">Outer membrane beta-barrel protein</fullName>
    </submittedName>
</protein>
<dbReference type="Pfam" id="PF13505">
    <property type="entry name" value="OMP_b-brl"/>
    <property type="match status" value="1"/>
</dbReference>